<dbReference type="EMBL" id="OK040790">
    <property type="protein sequence ID" value="UDL16057.1"/>
    <property type="molecule type" value="Genomic_DNA"/>
</dbReference>
<proteinExistence type="predicted"/>
<accession>A0AAE9C2S1</accession>
<dbReference type="RefSeq" id="YP_010755037.1">
    <property type="nucleotide sequence ID" value="NC_073468.1"/>
</dbReference>
<dbReference type="Proteomes" id="UP000827768">
    <property type="component" value="Segment"/>
</dbReference>
<evidence type="ECO:0000313" key="2">
    <source>
        <dbReference type="EMBL" id="UDL15797.1"/>
    </source>
</evidence>
<dbReference type="EMBL" id="OK040790">
    <property type="protein sequence ID" value="UDL15797.1"/>
    <property type="molecule type" value="Genomic_DNA"/>
</dbReference>
<evidence type="ECO:0000313" key="4">
    <source>
        <dbReference type="Proteomes" id="UP000827768"/>
    </source>
</evidence>
<feature type="region of interest" description="Disordered" evidence="1">
    <location>
        <begin position="56"/>
        <end position="88"/>
    </location>
</feature>
<organism evidence="2 4">
    <name type="scientific">Microbacterium phage Pumpernickel</name>
    <dbReference type="NCBI Taxonomy" id="2885983"/>
    <lineage>
        <taxon>Viruses</taxon>
        <taxon>Duplodnaviria</taxon>
        <taxon>Heunggongvirae</taxon>
        <taxon>Uroviricota</taxon>
        <taxon>Caudoviricetes</taxon>
        <taxon>Pumpernickelvirus</taxon>
        <taxon>Pumpernickelvirus pumpernickel</taxon>
    </lineage>
</organism>
<evidence type="ECO:0000256" key="1">
    <source>
        <dbReference type="SAM" id="MobiDB-lite"/>
    </source>
</evidence>
<sequence length="152" mass="16866">MTVPTIHNISVKRSGWFSKYNVACSCSWKLDNVSGEKNANTQGALHVKMELEIERRKKLQNAARRPTVSGGSGGSGSPEPTARDLSDSLKNIRTLLDKARRAAEDIVSESDNILNDEDQALSPVEYEYWLVEQARATGQLEIIKGIEMNFKS</sequence>
<evidence type="ECO:0000313" key="3">
    <source>
        <dbReference type="EMBL" id="UDL16057.1"/>
    </source>
</evidence>
<dbReference type="GeneID" id="80019646"/>
<protein>
    <submittedName>
        <fullName evidence="2">Uncharacterized protein</fullName>
    </submittedName>
</protein>
<keyword evidence="4" id="KW-1185">Reference proteome</keyword>
<name>A0AAE9C2S1_9CAUD</name>
<reference evidence="2" key="1">
    <citation type="submission" date="2021-09" db="EMBL/GenBank/DDBJ databases">
        <authorList>
            <person name="Andersen S.H."/>
            <person name="Beall E.A."/>
            <person name="Cappelle B."/>
            <person name="Falteisek K.J."/>
            <person name="Fenske B.A."/>
            <person name="Gansluckner N.W."/>
            <person name="Gilbertson S.M."/>
            <person name="Krings K.J."/>
            <person name="Mobeck M."/>
            <person name="Odeku J.O."/>
            <person name="Poncelet M.E."/>
            <person name="Rohr J.R."/>
            <person name="Rolands L."/>
            <person name="Whipple C.D."/>
            <person name="Whipple E.M."/>
            <person name="Spring A.M."/>
            <person name="Klyczek K."/>
            <person name="Garlena R.A."/>
            <person name="Russell D.A."/>
            <person name="Pope W.H."/>
            <person name="Jacobs-Sera D."/>
            <person name="Hatfull G.F."/>
        </authorList>
    </citation>
    <scope>NUCLEOTIDE SEQUENCE</scope>
</reference>
<gene>
    <name evidence="2" type="primary">6</name>
    <name evidence="3" type="synonym">307</name>
    <name evidence="3" type="ORF">SEA_PUMPERNICKEL_307</name>
    <name evidence="2" type="ORF">SEA_PUMPERNICKEL_6</name>
</gene>
<dbReference type="KEGG" id="vg:80019646"/>